<keyword evidence="13 20" id="KW-0456">Lyase</keyword>
<dbReference type="EC" id="4.1.3.16" evidence="7"/>
<dbReference type="AlphaFoldDB" id="A0AAV4GWI4"/>
<dbReference type="Proteomes" id="UP000762676">
    <property type="component" value="Unassembled WGS sequence"/>
</dbReference>
<comment type="function">
    <text evidence="2">Catalyzes the condensation of (S)-aspartate-beta-semialdehyde [(S)-ASA] and pyruvate to 4-hydroxy-tetrahydrodipicolinate (HTPA).</text>
</comment>
<feature type="active site" description="Schiff-base intermediate with substrate" evidence="21">
    <location>
        <position position="164"/>
    </location>
</feature>
<evidence type="ECO:0000256" key="5">
    <source>
        <dbReference type="ARBA" id="ARBA00011881"/>
    </source>
</evidence>
<dbReference type="EMBL" id="BMAT01005250">
    <property type="protein sequence ID" value="GFR89792.1"/>
    <property type="molecule type" value="Genomic_DNA"/>
</dbReference>
<evidence type="ECO:0000256" key="17">
    <source>
        <dbReference type="ARBA" id="ARBA00033610"/>
    </source>
</evidence>
<keyword evidence="24" id="KW-1185">Reference proteome</keyword>
<comment type="pathway">
    <text evidence="3">Amino-acid biosynthesis; L-lysine biosynthesis via DAP pathway; (S)-tetrahydrodipicolinate from L-aspartate: step 3/4.</text>
</comment>
<proteinExistence type="inferred from homology"/>
<evidence type="ECO:0000256" key="4">
    <source>
        <dbReference type="ARBA" id="ARBA00007592"/>
    </source>
</evidence>
<dbReference type="PROSITE" id="PS00666">
    <property type="entry name" value="DHDPS_2"/>
    <property type="match status" value="1"/>
</dbReference>
<feature type="binding site" evidence="22">
    <location>
        <position position="47"/>
    </location>
    <ligand>
        <name>pyruvate</name>
        <dbReference type="ChEBI" id="CHEBI:15361"/>
    </ligand>
</feature>
<dbReference type="EC" id="4.3.3.7" evidence="6"/>
<dbReference type="PRINTS" id="PR00146">
    <property type="entry name" value="DHPICSNTHASE"/>
</dbReference>
<evidence type="ECO:0000256" key="2">
    <source>
        <dbReference type="ARBA" id="ARBA00003294"/>
    </source>
</evidence>
<evidence type="ECO:0000256" key="19">
    <source>
        <dbReference type="ARBA" id="ARBA00047836"/>
    </source>
</evidence>
<dbReference type="InterPro" id="IPR005263">
    <property type="entry name" value="DapA"/>
</dbReference>
<dbReference type="GO" id="GO:0019877">
    <property type="term" value="P:diaminopimelate biosynthetic process"/>
    <property type="evidence" value="ECO:0007669"/>
    <property type="project" value="UniProtKB-KW"/>
</dbReference>
<feature type="active site" description="Proton donor/acceptor" evidence="21">
    <location>
        <position position="135"/>
    </location>
</feature>
<comment type="function">
    <text evidence="1">Catalyzes the final step in the metabolic pathway of hydroxyproline.</text>
</comment>
<evidence type="ECO:0000256" key="18">
    <source>
        <dbReference type="ARBA" id="ARBA00033613"/>
    </source>
</evidence>
<evidence type="ECO:0000313" key="23">
    <source>
        <dbReference type="EMBL" id="GFR89792.1"/>
    </source>
</evidence>
<dbReference type="InterPro" id="IPR020625">
    <property type="entry name" value="Schiff_base-form_aldolases_AS"/>
</dbReference>
<dbReference type="GO" id="GO:0008700">
    <property type="term" value="F:(R,S)-4-hydroxy-2-oxoglutarate aldolase activity"/>
    <property type="evidence" value="ECO:0007669"/>
    <property type="project" value="UniProtKB-EC"/>
</dbReference>
<gene>
    <name evidence="23" type="ORF">ElyMa_002551400</name>
</gene>
<dbReference type="Gene3D" id="3.20.20.70">
    <property type="entry name" value="Aldolase class I"/>
    <property type="match status" value="1"/>
</dbReference>
<evidence type="ECO:0000256" key="22">
    <source>
        <dbReference type="PIRSR" id="PIRSR001365-2"/>
    </source>
</evidence>
<dbReference type="PANTHER" id="PTHR12128">
    <property type="entry name" value="DIHYDRODIPICOLINATE SYNTHASE"/>
    <property type="match status" value="1"/>
</dbReference>
<evidence type="ECO:0000256" key="15">
    <source>
        <dbReference type="ARBA" id="ARBA00030874"/>
    </source>
</evidence>
<accession>A0AAV4GWI4</accession>
<comment type="caution">
    <text evidence="23">The sequence shown here is derived from an EMBL/GenBank/DDBJ whole genome shotgun (WGS) entry which is preliminary data.</text>
</comment>
<name>A0AAV4GWI4_9GAST</name>
<evidence type="ECO:0000256" key="20">
    <source>
        <dbReference type="PIRNR" id="PIRNR001365"/>
    </source>
</evidence>
<dbReference type="InterPro" id="IPR002220">
    <property type="entry name" value="DapA-like"/>
</dbReference>
<dbReference type="CDD" id="cd00950">
    <property type="entry name" value="DHDPS"/>
    <property type="match status" value="1"/>
</dbReference>
<evidence type="ECO:0000256" key="12">
    <source>
        <dbReference type="ARBA" id="ARBA00023154"/>
    </source>
</evidence>
<dbReference type="SUPFAM" id="SSF51569">
    <property type="entry name" value="Aldolase"/>
    <property type="match status" value="1"/>
</dbReference>
<dbReference type="Pfam" id="PF00701">
    <property type="entry name" value="DHDPS"/>
    <property type="match status" value="1"/>
</dbReference>
<dbReference type="GO" id="GO:0008840">
    <property type="term" value="F:4-hydroxy-tetrahydrodipicolinate synthase activity"/>
    <property type="evidence" value="ECO:0007669"/>
    <property type="project" value="UniProtKB-EC"/>
</dbReference>
<evidence type="ECO:0000256" key="7">
    <source>
        <dbReference type="ARBA" id="ARBA00012215"/>
    </source>
</evidence>
<evidence type="ECO:0000256" key="10">
    <source>
        <dbReference type="ARBA" id="ARBA00022605"/>
    </source>
</evidence>
<keyword evidence="10" id="KW-0028">Amino-acid biosynthesis</keyword>
<evidence type="ECO:0000256" key="1">
    <source>
        <dbReference type="ARBA" id="ARBA00002577"/>
    </source>
</evidence>
<organism evidence="23 24">
    <name type="scientific">Elysia marginata</name>
    <dbReference type="NCBI Taxonomy" id="1093978"/>
    <lineage>
        <taxon>Eukaryota</taxon>
        <taxon>Metazoa</taxon>
        <taxon>Spiralia</taxon>
        <taxon>Lophotrochozoa</taxon>
        <taxon>Mollusca</taxon>
        <taxon>Gastropoda</taxon>
        <taxon>Heterobranchia</taxon>
        <taxon>Euthyneura</taxon>
        <taxon>Panpulmonata</taxon>
        <taxon>Sacoglossa</taxon>
        <taxon>Placobranchoidea</taxon>
        <taxon>Plakobranchidae</taxon>
        <taxon>Elysia</taxon>
    </lineage>
</organism>
<dbReference type="NCBIfam" id="TIGR00674">
    <property type="entry name" value="dapA"/>
    <property type="match status" value="1"/>
</dbReference>
<reference evidence="23 24" key="1">
    <citation type="journal article" date="2021" name="Elife">
        <title>Chloroplast acquisition without the gene transfer in kleptoplastic sea slugs, Plakobranchus ocellatus.</title>
        <authorList>
            <person name="Maeda T."/>
            <person name="Takahashi S."/>
            <person name="Yoshida T."/>
            <person name="Shimamura S."/>
            <person name="Takaki Y."/>
            <person name="Nagai Y."/>
            <person name="Toyoda A."/>
            <person name="Suzuki Y."/>
            <person name="Arimoto A."/>
            <person name="Ishii H."/>
            <person name="Satoh N."/>
            <person name="Nishiyama T."/>
            <person name="Hasebe M."/>
            <person name="Maruyama T."/>
            <person name="Minagawa J."/>
            <person name="Obokata J."/>
            <person name="Shigenobu S."/>
        </authorList>
    </citation>
    <scope>NUCLEOTIDE SEQUENCE [LARGE SCALE GENOMIC DNA]</scope>
</reference>
<dbReference type="PIRSF" id="PIRSF001365">
    <property type="entry name" value="DHDPS"/>
    <property type="match status" value="1"/>
</dbReference>
<comment type="catalytic activity">
    <reaction evidence="17">
        <text>(4R)-4-hydroxy-2-oxoglutarate = glyoxylate + pyruvate</text>
        <dbReference type="Rhea" id="RHEA:30687"/>
        <dbReference type="ChEBI" id="CHEBI:15361"/>
        <dbReference type="ChEBI" id="CHEBI:36655"/>
        <dbReference type="ChEBI" id="CHEBI:62213"/>
        <dbReference type="EC" id="4.1.3.16"/>
    </reaction>
</comment>
<keyword evidence="9" id="KW-0963">Cytoplasm</keyword>
<dbReference type="GO" id="GO:0009089">
    <property type="term" value="P:lysine biosynthetic process via diaminopimelate"/>
    <property type="evidence" value="ECO:0007669"/>
    <property type="project" value="InterPro"/>
</dbReference>
<evidence type="ECO:0000256" key="14">
    <source>
        <dbReference type="ARBA" id="ARBA00023270"/>
    </source>
</evidence>
<evidence type="ECO:0000256" key="21">
    <source>
        <dbReference type="PIRSR" id="PIRSR001365-1"/>
    </source>
</evidence>
<keyword evidence="12" id="KW-0457">Lysine biosynthesis</keyword>
<evidence type="ECO:0000256" key="11">
    <source>
        <dbReference type="ARBA" id="ARBA00022915"/>
    </source>
</evidence>
<evidence type="ECO:0000256" key="13">
    <source>
        <dbReference type="ARBA" id="ARBA00023239"/>
    </source>
</evidence>
<dbReference type="InterPro" id="IPR013785">
    <property type="entry name" value="Aldolase_TIM"/>
</dbReference>
<comment type="catalytic activity">
    <reaction evidence="18">
        <text>(4S)-4-hydroxy-2-oxoglutarate = glyoxylate + pyruvate</text>
        <dbReference type="Rhea" id="RHEA:35639"/>
        <dbReference type="ChEBI" id="CHEBI:15361"/>
        <dbReference type="ChEBI" id="CHEBI:36655"/>
        <dbReference type="ChEBI" id="CHEBI:71685"/>
        <dbReference type="EC" id="4.1.3.16"/>
    </reaction>
</comment>
<keyword evidence="11" id="KW-0220">Diaminopimelate biosynthesis</keyword>
<evidence type="ECO:0000256" key="6">
    <source>
        <dbReference type="ARBA" id="ARBA00012086"/>
    </source>
</evidence>
<dbReference type="SMART" id="SM01130">
    <property type="entry name" value="DHDPS"/>
    <property type="match status" value="1"/>
</dbReference>
<feature type="binding site" evidence="22">
    <location>
        <position position="206"/>
    </location>
    <ligand>
        <name>pyruvate</name>
        <dbReference type="ChEBI" id="CHEBI:15361"/>
    </ligand>
</feature>
<evidence type="ECO:0000256" key="3">
    <source>
        <dbReference type="ARBA" id="ARBA00005120"/>
    </source>
</evidence>
<evidence type="ECO:0000256" key="9">
    <source>
        <dbReference type="ARBA" id="ARBA00022490"/>
    </source>
</evidence>
<evidence type="ECO:0000313" key="24">
    <source>
        <dbReference type="Proteomes" id="UP000762676"/>
    </source>
</evidence>
<comment type="similarity">
    <text evidence="4 20">Belongs to the DapA family.</text>
</comment>
<dbReference type="HAMAP" id="MF_00418">
    <property type="entry name" value="DapA"/>
    <property type="match status" value="1"/>
</dbReference>
<dbReference type="PANTHER" id="PTHR12128:SF66">
    <property type="entry name" value="4-HYDROXY-2-OXOGLUTARATE ALDOLASE, MITOCHONDRIAL"/>
    <property type="match status" value="1"/>
</dbReference>
<comment type="catalytic activity">
    <reaction evidence="19">
        <text>L-aspartate 4-semialdehyde + pyruvate = (2S,4S)-4-hydroxy-2,3,4,5-tetrahydrodipicolinate + H2O + H(+)</text>
        <dbReference type="Rhea" id="RHEA:34171"/>
        <dbReference type="ChEBI" id="CHEBI:15361"/>
        <dbReference type="ChEBI" id="CHEBI:15377"/>
        <dbReference type="ChEBI" id="CHEBI:15378"/>
        <dbReference type="ChEBI" id="CHEBI:67139"/>
        <dbReference type="ChEBI" id="CHEBI:537519"/>
        <dbReference type="EC" id="4.3.3.7"/>
    </reaction>
</comment>
<dbReference type="GO" id="GO:0005829">
    <property type="term" value="C:cytosol"/>
    <property type="evidence" value="ECO:0007669"/>
    <property type="project" value="TreeGrafter"/>
</dbReference>
<sequence>MNSLLGTGVAIVTPFKANLEIDVEALRKVIDYCIGGGVEYLVSLGTTSEKPTLSKEEQELINQTVTKHNGGRVPLVIGIGGNNTKAVIEKLNTVDISGFSAILSVTPSYNRPTQKGLYKHFEQVALSSPLPIILYNVPSRTGCSLLPETVLELASKFDNIVAIKEATGKIEIGMKILRDKPKDFMLISGDDTMSLPLTLSGGSGAISVIANGLPRAFSDMIRLALERKVDSAYSIQYKLLELMSQIFEEGNPAGVKALLEIMGICSSKVRLPLAEASDHLKIKIKKELCSIKS</sequence>
<evidence type="ECO:0000256" key="8">
    <source>
        <dbReference type="ARBA" id="ARBA00018425"/>
    </source>
</evidence>
<evidence type="ECO:0000256" key="16">
    <source>
        <dbReference type="ARBA" id="ARBA00032879"/>
    </source>
</evidence>
<protein>
    <recommendedName>
        <fullName evidence="8">4-hydroxy-2-oxoglutarate aldolase, mitochondrial</fullName>
        <ecNumber evidence="7">4.1.3.16</ecNumber>
        <ecNumber evidence="6">4.3.3.7</ecNumber>
    </recommendedName>
    <alternativeName>
        <fullName evidence="16">Dihydrodipicolinate synthase-like</fullName>
    </alternativeName>
    <alternativeName>
        <fullName evidence="15">Probable 2-keto-4-hydroxyglutarate aldolase</fullName>
    </alternativeName>
</protein>
<comment type="subunit">
    <text evidence="5">Homotetramer.</text>
</comment>
<keyword evidence="14" id="KW-0704">Schiff base</keyword>